<dbReference type="EMBL" id="CP095005">
    <property type="protein sequence ID" value="UOO94577.1"/>
    <property type="molecule type" value="Genomic_DNA"/>
</dbReference>
<sequence>MPITEAEWDAGTTTAAETGDPATTPVGEYESERDLIVAFLGENPDNAYTRAEIIKGVDFGETEDPDRVSRRLRGISIVTENIVDIAGDITASAIVIDDVDGALDELVAEGIVTENEIDDDGETVTYYRLAGDRT</sequence>
<dbReference type="Proteomes" id="UP000830542">
    <property type="component" value="Chromosome"/>
</dbReference>
<evidence type="ECO:0000313" key="5">
    <source>
        <dbReference type="Proteomes" id="UP001500962"/>
    </source>
</evidence>
<name>A0AAV3SE08_HALDO</name>
<accession>A0AAV3SE08</accession>
<dbReference type="KEGG" id="hdo:MUK72_11445"/>
<dbReference type="AlphaFoldDB" id="A0AAV3SE08"/>
<organism evidence="2 5">
    <name type="scientific">Halococcus dombrowskii</name>
    <dbReference type="NCBI Taxonomy" id="179637"/>
    <lineage>
        <taxon>Archaea</taxon>
        <taxon>Methanobacteriati</taxon>
        <taxon>Methanobacteriota</taxon>
        <taxon>Stenosarchaea group</taxon>
        <taxon>Halobacteria</taxon>
        <taxon>Halobacteriales</taxon>
        <taxon>Halococcaceae</taxon>
        <taxon>Halococcus</taxon>
    </lineage>
</organism>
<dbReference type="GeneID" id="71762471"/>
<keyword evidence="4" id="KW-1185">Reference proteome</keyword>
<evidence type="ECO:0000313" key="3">
    <source>
        <dbReference type="EMBL" id="UOO94577.1"/>
    </source>
</evidence>
<reference evidence="3" key="2">
    <citation type="submission" date="2022-04" db="EMBL/GenBank/DDBJ databases">
        <title>Sequencing and genomic assembly of Halococcus dombrowskii.</title>
        <authorList>
            <person name="Lim S.W."/>
            <person name="MacLea K.S."/>
        </authorList>
    </citation>
    <scope>NUCLEOTIDE SEQUENCE</scope>
    <source>
        <strain evidence="3">H4</strain>
    </source>
</reference>
<evidence type="ECO:0000313" key="4">
    <source>
        <dbReference type="Proteomes" id="UP000830542"/>
    </source>
</evidence>
<dbReference type="EMBL" id="BAAADN010000019">
    <property type="protein sequence ID" value="GAA0456836.1"/>
    <property type="molecule type" value="Genomic_DNA"/>
</dbReference>
<dbReference type="RefSeq" id="WP_244700704.1">
    <property type="nucleotide sequence ID" value="NZ_BAAADN010000019.1"/>
</dbReference>
<proteinExistence type="predicted"/>
<evidence type="ECO:0000313" key="2">
    <source>
        <dbReference type="EMBL" id="GAA0456836.1"/>
    </source>
</evidence>
<reference evidence="2" key="1">
    <citation type="journal article" date="2014" name="Int. J. Syst. Evol. Microbiol.">
        <title>Complete genome sequence of Corynebacterium casei LMG S-19264T (=DSM 44701T), isolated from a smear-ripened cheese.</title>
        <authorList>
            <consortium name="US DOE Joint Genome Institute (JGI-PGF)"/>
            <person name="Walter F."/>
            <person name="Albersmeier A."/>
            <person name="Kalinowski J."/>
            <person name="Ruckert C."/>
        </authorList>
    </citation>
    <scope>NUCLEOTIDE SEQUENCE</scope>
    <source>
        <strain evidence="2">JCM 12289</strain>
    </source>
</reference>
<evidence type="ECO:0008006" key="6">
    <source>
        <dbReference type="Google" id="ProtNLM"/>
    </source>
</evidence>
<dbReference type="Proteomes" id="UP001500962">
    <property type="component" value="Unassembled WGS sequence"/>
</dbReference>
<feature type="compositionally biased region" description="Low complexity" evidence="1">
    <location>
        <begin position="9"/>
        <end position="25"/>
    </location>
</feature>
<protein>
    <recommendedName>
        <fullName evidence="6">Transcriptional regulator</fullName>
    </recommendedName>
</protein>
<gene>
    <name evidence="2" type="ORF">GCM10008985_11090</name>
    <name evidence="3" type="ORF">MUK72_11445</name>
</gene>
<evidence type="ECO:0000256" key="1">
    <source>
        <dbReference type="SAM" id="MobiDB-lite"/>
    </source>
</evidence>
<feature type="region of interest" description="Disordered" evidence="1">
    <location>
        <begin position="1"/>
        <end position="26"/>
    </location>
</feature>
<reference evidence="2" key="3">
    <citation type="submission" date="2023-12" db="EMBL/GenBank/DDBJ databases">
        <authorList>
            <person name="Sun Q."/>
            <person name="Inoue M."/>
        </authorList>
    </citation>
    <scope>NUCLEOTIDE SEQUENCE</scope>
    <source>
        <strain evidence="2">JCM 12289</strain>
    </source>
</reference>